<comment type="caution">
    <text evidence="2">The sequence shown here is derived from an EMBL/GenBank/DDBJ whole genome shotgun (WGS) entry which is preliminary data.</text>
</comment>
<keyword evidence="3" id="KW-1185">Reference proteome</keyword>
<feature type="transmembrane region" description="Helical" evidence="1">
    <location>
        <begin position="95"/>
        <end position="114"/>
    </location>
</feature>
<gene>
    <name evidence="2" type="ORF">ACFPZN_05645</name>
</gene>
<keyword evidence="1" id="KW-0472">Membrane</keyword>
<feature type="transmembrane region" description="Helical" evidence="1">
    <location>
        <begin position="68"/>
        <end position="86"/>
    </location>
</feature>
<keyword evidence="1" id="KW-1133">Transmembrane helix</keyword>
<evidence type="ECO:0000256" key="1">
    <source>
        <dbReference type="SAM" id="Phobius"/>
    </source>
</evidence>
<evidence type="ECO:0000313" key="3">
    <source>
        <dbReference type="Proteomes" id="UP001596074"/>
    </source>
</evidence>
<organism evidence="2 3">
    <name type="scientific">Actinomadura rugatobispora</name>
    <dbReference type="NCBI Taxonomy" id="1994"/>
    <lineage>
        <taxon>Bacteria</taxon>
        <taxon>Bacillati</taxon>
        <taxon>Actinomycetota</taxon>
        <taxon>Actinomycetes</taxon>
        <taxon>Streptosporangiales</taxon>
        <taxon>Thermomonosporaceae</taxon>
        <taxon>Actinomadura</taxon>
    </lineage>
</organism>
<reference evidence="3" key="1">
    <citation type="journal article" date="2019" name="Int. J. Syst. Evol. Microbiol.">
        <title>The Global Catalogue of Microorganisms (GCM) 10K type strain sequencing project: providing services to taxonomists for standard genome sequencing and annotation.</title>
        <authorList>
            <consortium name="The Broad Institute Genomics Platform"/>
            <consortium name="The Broad Institute Genome Sequencing Center for Infectious Disease"/>
            <person name="Wu L."/>
            <person name="Ma J."/>
        </authorList>
    </citation>
    <scope>NUCLEOTIDE SEQUENCE [LARGE SCALE GENOMIC DNA]</scope>
    <source>
        <strain evidence="3">KCTC 42087</strain>
    </source>
</reference>
<dbReference type="RefSeq" id="WP_378280716.1">
    <property type="nucleotide sequence ID" value="NZ_JBHSON010000006.1"/>
</dbReference>
<name>A0ABW0ZP74_9ACTN</name>
<protein>
    <recommendedName>
        <fullName evidence="4">Integral membrane protein</fullName>
    </recommendedName>
</protein>
<evidence type="ECO:0008006" key="4">
    <source>
        <dbReference type="Google" id="ProtNLM"/>
    </source>
</evidence>
<accession>A0ABW0ZP74</accession>
<feature type="transmembrane region" description="Helical" evidence="1">
    <location>
        <begin position="6"/>
        <end position="25"/>
    </location>
</feature>
<sequence length="120" mass="12499">MQAVRLILLLLHVLGFVAFVGALIAQRSQATKMITGPVRDGAGVAVVSGVALTAVIQADGGDLDIAKIAVKLGIGVLILVLTLANLRREQIATRLWAALLVLGVIDIGVAIFWSPAHGSW</sequence>
<keyword evidence="1" id="KW-0812">Transmembrane</keyword>
<dbReference type="Proteomes" id="UP001596074">
    <property type="component" value="Unassembled WGS sequence"/>
</dbReference>
<evidence type="ECO:0000313" key="2">
    <source>
        <dbReference type="EMBL" id="MFC5745091.1"/>
    </source>
</evidence>
<dbReference type="EMBL" id="JBHSON010000006">
    <property type="protein sequence ID" value="MFC5745091.1"/>
    <property type="molecule type" value="Genomic_DNA"/>
</dbReference>
<proteinExistence type="predicted"/>